<evidence type="ECO:0000313" key="1">
    <source>
        <dbReference type="EMBL" id="QTD66363.1"/>
    </source>
</evidence>
<dbReference type="Proteomes" id="UP000663932">
    <property type="component" value="Chromosome"/>
</dbReference>
<dbReference type="RefSeq" id="WP_207991572.1">
    <property type="nucleotide sequence ID" value="NZ_CP071801.1"/>
</dbReference>
<dbReference type="EMBL" id="CP071801">
    <property type="protein sequence ID" value="QTD66363.1"/>
    <property type="molecule type" value="Genomic_DNA"/>
</dbReference>
<reference evidence="1" key="1">
    <citation type="submission" date="2021-03" db="EMBL/GenBank/DDBJ databases">
        <title>Whole genome sequence of Lactobacillus gasseri HL75.</title>
        <authorList>
            <person name="Kim J.-M."/>
            <person name="Chung S.H."/>
            <person name="Kim J.-S."/>
        </authorList>
    </citation>
    <scope>NUCLEOTIDE SEQUENCE</scope>
    <source>
        <strain evidence="1">HL75</strain>
    </source>
</reference>
<organism evidence="1 2">
    <name type="scientific">Lactobacillus gasseri</name>
    <dbReference type="NCBI Taxonomy" id="1596"/>
    <lineage>
        <taxon>Bacteria</taxon>
        <taxon>Bacillati</taxon>
        <taxon>Bacillota</taxon>
        <taxon>Bacilli</taxon>
        <taxon>Lactobacillales</taxon>
        <taxon>Lactobacillaceae</taxon>
        <taxon>Lactobacillus</taxon>
    </lineage>
</organism>
<dbReference type="Pfam" id="PF21825">
    <property type="entry name" value="crAss001_48"/>
    <property type="match status" value="1"/>
</dbReference>
<dbReference type="InterPro" id="IPR054052">
    <property type="entry name" value="Y16Q-like"/>
</dbReference>
<protein>
    <submittedName>
        <fullName evidence="1">Uncharacterized protein</fullName>
    </submittedName>
</protein>
<evidence type="ECO:0000313" key="2">
    <source>
        <dbReference type="Proteomes" id="UP000663932"/>
    </source>
</evidence>
<gene>
    <name evidence="1" type="ORF">J3E67_000693</name>
</gene>
<name>A0A8A4UZB2_LACGS</name>
<accession>A0A8A4UZB2</accession>
<dbReference type="AlphaFoldDB" id="A0A8A4UZB2"/>
<sequence length="64" mass="7405">MIENLEKELKELNVKCSKLSKFLAKQNKKTLSATQLELLKEQKQAMGKYAKALKLRIKDLKEAK</sequence>
<proteinExistence type="predicted"/>